<name>A0ACB9J0J1_9ASTR</name>
<sequence length="96" mass="10722">MATIILAGCKSCSARGCADTCLDFERGGSEFERGFEELMRGRMDDCISFASCSSSRNTKDDDKSEVGGQHMRRRWRRSDLEGNDPAESSIARRLHP</sequence>
<organism evidence="1 2">
    <name type="scientific">Smallanthus sonchifolius</name>
    <dbReference type="NCBI Taxonomy" id="185202"/>
    <lineage>
        <taxon>Eukaryota</taxon>
        <taxon>Viridiplantae</taxon>
        <taxon>Streptophyta</taxon>
        <taxon>Embryophyta</taxon>
        <taxon>Tracheophyta</taxon>
        <taxon>Spermatophyta</taxon>
        <taxon>Magnoliopsida</taxon>
        <taxon>eudicotyledons</taxon>
        <taxon>Gunneridae</taxon>
        <taxon>Pentapetalae</taxon>
        <taxon>asterids</taxon>
        <taxon>campanulids</taxon>
        <taxon>Asterales</taxon>
        <taxon>Asteraceae</taxon>
        <taxon>Asteroideae</taxon>
        <taxon>Heliantheae alliance</taxon>
        <taxon>Millerieae</taxon>
        <taxon>Smallanthus</taxon>
    </lineage>
</organism>
<comment type="caution">
    <text evidence="1">The sequence shown here is derived from an EMBL/GenBank/DDBJ whole genome shotgun (WGS) entry which is preliminary data.</text>
</comment>
<proteinExistence type="predicted"/>
<dbReference type="EMBL" id="CM042023">
    <property type="protein sequence ID" value="KAI3813463.1"/>
    <property type="molecule type" value="Genomic_DNA"/>
</dbReference>
<reference evidence="2" key="1">
    <citation type="journal article" date="2022" name="Mol. Ecol. Resour.">
        <title>The genomes of chicory, endive, great burdock and yacon provide insights into Asteraceae palaeo-polyploidization history and plant inulin production.</title>
        <authorList>
            <person name="Fan W."/>
            <person name="Wang S."/>
            <person name="Wang H."/>
            <person name="Wang A."/>
            <person name="Jiang F."/>
            <person name="Liu H."/>
            <person name="Zhao H."/>
            <person name="Xu D."/>
            <person name="Zhang Y."/>
        </authorList>
    </citation>
    <scope>NUCLEOTIDE SEQUENCE [LARGE SCALE GENOMIC DNA]</scope>
    <source>
        <strain evidence="2">cv. Yunnan</strain>
    </source>
</reference>
<dbReference type="Proteomes" id="UP001056120">
    <property type="component" value="Linkage Group LG06"/>
</dbReference>
<accession>A0ACB9J0J1</accession>
<gene>
    <name evidence="1" type="ORF">L1987_18188</name>
</gene>
<protein>
    <submittedName>
        <fullName evidence="1">Uncharacterized protein</fullName>
    </submittedName>
</protein>
<evidence type="ECO:0000313" key="2">
    <source>
        <dbReference type="Proteomes" id="UP001056120"/>
    </source>
</evidence>
<keyword evidence="2" id="KW-1185">Reference proteome</keyword>
<evidence type="ECO:0000313" key="1">
    <source>
        <dbReference type="EMBL" id="KAI3813463.1"/>
    </source>
</evidence>
<reference evidence="1 2" key="2">
    <citation type="journal article" date="2022" name="Mol. Ecol. Resour.">
        <title>The genomes of chicory, endive, great burdock and yacon provide insights into Asteraceae paleo-polyploidization history and plant inulin production.</title>
        <authorList>
            <person name="Fan W."/>
            <person name="Wang S."/>
            <person name="Wang H."/>
            <person name="Wang A."/>
            <person name="Jiang F."/>
            <person name="Liu H."/>
            <person name="Zhao H."/>
            <person name="Xu D."/>
            <person name="Zhang Y."/>
        </authorList>
    </citation>
    <scope>NUCLEOTIDE SEQUENCE [LARGE SCALE GENOMIC DNA]</scope>
    <source>
        <strain evidence="2">cv. Yunnan</strain>
        <tissue evidence="1">Leaves</tissue>
    </source>
</reference>